<feature type="domain" description="GATA-type" evidence="9">
    <location>
        <begin position="397"/>
        <end position="450"/>
    </location>
</feature>
<comment type="caution">
    <text evidence="10">The sequence shown here is derived from an EMBL/GenBank/DDBJ whole genome shotgun (WGS) entry which is preliminary data.</text>
</comment>
<keyword evidence="7" id="KW-0175">Coiled coil</keyword>
<feature type="coiled-coil region" evidence="7">
    <location>
        <begin position="157"/>
        <end position="188"/>
    </location>
</feature>
<dbReference type="GO" id="GO:0000981">
    <property type="term" value="F:DNA-binding transcription factor activity, RNA polymerase II-specific"/>
    <property type="evidence" value="ECO:0007669"/>
    <property type="project" value="TreeGrafter"/>
</dbReference>
<keyword evidence="3 6" id="KW-0863">Zinc-finger</keyword>
<evidence type="ECO:0000259" key="9">
    <source>
        <dbReference type="PROSITE" id="PS50114"/>
    </source>
</evidence>
<protein>
    <recommendedName>
        <fullName evidence="9">GATA-type domain-containing protein</fullName>
    </recommendedName>
</protein>
<dbReference type="InterPro" id="IPR013088">
    <property type="entry name" value="Znf_NHR/GATA"/>
</dbReference>
<keyword evidence="2" id="KW-0479">Metal-binding</keyword>
<dbReference type="GO" id="GO:0045944">
    <property type="term" value="P:positive regulation of transcription by RNA polymerase II"/>
    <property type="evidence" value="ECO:0007669"/>
    <property type="project" value="TreeGrafter"/>
</dbReference>
<accession>A0A9P7ZZ51</accession>
<dbReference type="InterPro" id="IPR000679">
    <property type="entry name" value="Znf_GATA"/>
</dbReference>
<evidence type="ECO:0000256" key="1">
    <source>
        <dbReference type="ARBA" id="ARBA00004123"/>
    </source>
</evidence>
<feature type="region of interest" description="Disordered" evidence="8">
    <location>
        <begin position="325"/>
        <end position="367"/>
    </location>
</feature>
<dbReference type="GO" id="GO:0008270">
    <property type="term" value="F:zinc ion binding"/>
    <property type="evidence" value="ECO:0007669"/>
    <property type="project" value="UniProtKB-KW"/>
</dbReference>
<evidence type="ECO:0000313" key="11">
    <source>
        <dbReference type="Proteomes" id="UP000717515"/>
    </source>
</evidence>
<feature type="domain" description="GATA-type" evidence="9">
    <location>
        <begin position="261"/>
        <end position="319"/>
    </location>
</feature>
<dbReference type="InterPro" id="IPR039355">
    <property type="entry name" value="Transcription_factor_GATA"/>
</dbReference>
<dbReference type="SUPFAM" id="SSF57716">
    <property type="entry name" value="Glucocorticoid receptor-like (DNA-binding domain)"/>
    <property type="match status" value="2"/>
</dbReference>
<evidence type="ECO:0000256" key="8">
    <source>
        <dbReference type="SAM" id="MobiDB-lite"/>
    </source>
</evidence>
<dbReference type="PRINTS" id="PR00619">
    <property type="entry name" value="GATAZNFINGER"/>
</dbReference>
<dbReference type="CDD" id="cd00202">
    <property type="entry name" value="ZnF_GATA"/>
    <property type="match status" value="2"/>
</dbReference>
<feature type="compositionally biased region" description="Low complexity" evidence="8">
    <location>
        <begin position="342"/>
        <end position="359"/>
    </location>
</feature>
<dbReference type="GO" id="GO:0000978">
    <property type="term" value="F:RNA polymerase II cis-regulatory region sequence-specific DNA binding"/>
    <property type="evidence" value="ECO:0007669"/>
    <property type="project" value="TreeGrafter"/>
</dbReference>
<evidence type="ECO:0000256" key="5">
    <source>
        <dbReference type="ARBA" id="ARBA00023242"/>
    </source>
</evidence>
<keyword evidence="5" id="KW-0539">Nucleus</keyword>
<keyword evidence="4" id="KW-0862">Zinc</keyword>
<feature type="region of interest" description="Disordered" evidence="8">
    <location>
        <begin position="206"/>
        <end position="260"/>
    </location>
</feature>
<dbReference type="PROSITE" id="PS50114">
    <property type="entry name" value="GATA_ZN_FINGER_2"/>
    <property type="match status" value="2"/>
</dbReference>
<dbReference type="Gene3D" id="3.30.50.10">
    <property type="entry name" value="Erythroid Transcription Factor GATA-1, subunit A"/>
    <property type="match status" value="2"/>
</dbReference>
<dbReference type="Proteomes" id="UP000717515">
    <property type="component" value="Unassembled WGS sequence"/>
</dbReference>
<evidence type="ECO:0000256" key="6">
    <source>
        <dbReference type="PROSITE-ProRule" id="PRU00094"/>
    </source>
</evidence>
<feature type="region of interest" description="Disordered" evidence="8">
    <location>
        <begin position="531"/>
        <end position="580"/>
    </location>
</feature>
<dbReference type="GO" id="GO:0000122">
    <property type="term" value="P:negative regulation of transcription by RNA polymerase II"/>
    <property type="evidence" value="ECO:0007669"/>
    <property type="project" value="TreeGrafter"/>
</dbReference>
<evidence type="ECO:0000256" key="3">
    <source>
        <dbReference type="ARBA" id="ARBA00022771"/>
    </source>
</evidence>
<dbReference type="SMART" id="SM00401">
    <property type="entry name" value="ZnF_GATA"/>
    <property type="match status" value="2"/>
</dbReference>
<gene>
    <name evidence="10" type="ORF">KVV02_001763</name>
</gene>
<dbReference type="EMBL" id="JAIFTL010000484">
    <property type="protein sequence ID" value="KAG9319347.1"/>
    <property type="molecule type" value="Genomic_DNA"/>
</dbReference>
<evidence type="ECO:0000256" key="7">
    <source>
        <dbReference type="SAM" id="Coils"/>
    </source>
</evidence>
<organism evidence="10 11">
    <name type="scientific">Mortierella alpina</name>
    <name type="common">Oleaginous fungus</name>
    <name type="synonym">Mortierella renispora</name>
    <dbReference type="NCBI Taxonomy" id="64518"/>
    <lineage>
        <taxon>Eukaryota</taxon>
        <taxon>Fungi</taxon>
        <taxon>Fungi incertae sedis</taxon>
        <taxon>Mucoromycota</taxon>
        <taxon>Mortierellomycotina</taxon>
        <taxon>Mortierellomycetes</taxon>
        <taxon>Mortierellales</taxon>
        <taxon>Mortierellaceae</taxon>
        <taxon>Mortierella</taxon>
    </lineage>
</organism>
<dbReference type="GO" id="GO:0005634">
    <property type="term" value="C:nucleus"/>
    <property type="evidence" value="ECO:0007669"/>
    <property type="project" value="UniProtKB-SubCell"/>
</dbReference>
<evidence type="ECO:0000256" key="2">
    <source>
        <dbReference type="ARBA" id="ARBA00022723"/>
    </source>
</evidence>
<feature type="compositionally biased region" description="Low complexity" evidence="8">
    <location>
        <begin position="556"/>
        <end position="580"/>
    </location>
</feature>
<dbReference type="PROSITE" id="PS00344">
    <property type="entry name" value="GATA_ZN_FINGER_1"/>
    <property type="match status" value="1"/>
</dbReference>
<proteinExistence type="predicted"/>
<evidence type="ECO:0000256" key="4">
    <source>
        <dbReference type="ARBA" id="ARBA00022833"/>
    </source>
</evidence>
<dbReference type="PANTHER" id="PTHR10071">
    <property type="entry name" value="TRANSCRIPTION FACTOR GATA FAMILY MEMBER"/>
    <property type="match status" value="1"/>
</dbReference>
<dbReference type="AlphaFoldDB" id="A0A9P7ZZ51"/>
<evidence type="ECO:0000313" key="10">
    <source>
        <dbReference type="EMBL" id="KAG9319347.1"/>
    </source>
</evidence>
<dbReference type="PANTHER" id="PTHR10071:SF281">
    <property type="entry name" value="BOX A-BINDING FACTOR-RELATED"/>
    <property type="match status" value="1"/>
</dbReference>
<feature type="compositionally biased region" description="Low complexity" evidence="8">
    <location>
        <begin position="218"/>
        <end position="240"/>
    </location>
</feature>
<name>A0A9P7ZZ51_MORAP</name>
<sequence length="652" mass="71320">MFSAHATHCDTAATSAAAGAGDSNPWFHNDHLLLSPQDDLDYTSFSTDSPLPLLSLDSFSSTQPATAMTSFFPEFAPMSTPGVASGLFQGMSSFHSTVAPLPAKVPVNNSNSDDTARQAALLHAYLAVQNPPSSVQHQWTFPNSAVSNVQFQQQTYLVEQQQQQQKEMEEQQQEKEQVEQLMQTQQADALNLARYLAQSQQIKQEISSETAMEHDTVSAPQSPSPCSSSSESGDKSPMGSPTMTGRSLSPEAASPSKCSKPSRQLICFNCKVTQTPLWRRTPDRQHSLCNACGLYYKQYGAHRPLHVRHKLPTVLADARLTTLPYARPSSAQPTSPSERPLSFSSTSTESSSSSSSSSDSDSDSGRVVASLPDLAKMYTEALIRSPVQKTTPPLMTAKQGIECANCSQTQTPLWRKNDAGEPICNACGLYAKLHHCDRPVTMRKSKITRRRRDWGGNLAHQAQAQAQALALAHAQAQAQAQAQHQKGLQQQKEGGVVMDHPPLQHLHAAASSVDVATIVEEMNRKAQELVGHSTNTSAHSSDSEEEHPYKSFPSMQQQQQHHQEYQQQQQQQQVERAATPAPTVVATPPVLVGQNMSNSVILDENKFSDMVGQMNAHQMNRFLSILETRCGVLRERLLASTEATASDLDHLF</sequence>
<comment type="subcellular location">
    <subcellularLocation>
        <location evidence="1">Nucleus</location>
    </subcellularLocation>
</comment>
<reference evidence="10" key="1">
    <citation type="submission" date="2021-07" db="EMBL/GenBank/DDBJ databases">
        <title>Draft genome of Mortierella alpina, strain LL118, isolated from an aspen leaf litter sample.</title>
        <authorList>
            <person name="Yang S."/>
            <person name="Vinatzer B.A."/>
        </authorList>
    </citation>
    <scope>NUCLEOTIDE SEQUENCE</scope>
    <source>
        <strain evidence="10">LL118</strain>
    </source>
</reference>
<dbReference type="Pfam" id="PF00320">
    <property type="entry name" value="GATA"/>
    <property type="match status" value="2"/>
</dbReference>